<evidence type="ECO:0000313" key="2">
    <source>
        <dbReference type="Proteomes" id="UP001434883"/>
    </source>
</evidence>
<dbReference type="EMBL" id="JAHRIN010025683">
    <property type="protein sequence ID" value="MEQ2200071.1"/>
    <property type="molecule type" value="Genomic_DNA"/>
</dbReference>
<gene>
    <name evidence="1" type="ORF">XENOCAPTIV_021674</name>
</gene>
<comment type="caution">
    <text evidence="1">The sequence shown here is derived from an EMBL/GenBank/DDBJ whole genome shotgun (WGS) entry which is preliminary data.</text>
</comment>
<keyword evidence="2" id="KW-1185">Reference proteome</keyword>
<protein>
    <submittedName>
        <fullName evidence="1">Uncharacterized protein</fullName>
    </submittedName>
</protein>
<organism evidence="1 2">
    <name type="scientific">Xenoophorus captivus</name>
    <dbReference type="NCBI Taxonomy" id="1517983"/>
    <lineage>
        <taxon>Eukaryota</taxon>
        <taxon>Metazoa</taxon>
        <taxon>Chordata</taxon>
        <taxon>Craniata</taxon>
        <taxon>Vertebrata</taxon>
        <taxon>Euteleostomi</taxon>
        <taxon>Actinopterygii</taxon>
        <taxon>Neopterygii</taxon>
        <taxon>Teleostei</taxon>
        <taxon>Neoteleostei</taxon>
        <taxon>Acanthomorphata</taxon>
        <taxon>Ovalentaria</taxon>
        <taxon>Atherinomorphae</taxon>
        <taxon>Cyprinodontiformes</taxon>
        <taxon>Goodeidae</taxon>
        <taxon>Xenoophorus</taxon>
    </lineage>
</organism>
<name>A0ABV0QW57_9TELE</name>
<evidence type="ECO:0000313" key="1">
    <source>
        <dbReference type="EMBL" id="MEQ2200071.1"/>
    </source>
</evidence>
<proteinExistence type="predicted"/>
<dbReference type="Proteomes" id="UP001434883">
    <property type="component" value="Unassembled WGS sequence"/>
</dbReference>
<reference evidence="1 2" key="1">
    <citation type="submission" date="2021-06" db="EMBL/GenBank/DDBJ databases">
        <authorList>
            <person name="Palmer J.M."/>
        </authorList>
    </citation>
    <scope>NUCLEOTIDE SEQUENCE [LARGE SCALE GENOMIC DNA]</scope>
    <source>
        <strain evidence="1 2">XC_2019</strain>
        <tissue evidence="1">Muscle</tissue>
    </source>
</reference>
<sequence length="107" mass="12189">MKRRNLQQSQVFVAPLSHPPRLSCVYLHHLNGPISVIVLTTAYKLFYVQPCSELKKRFGREVKGLQETREESSCLLLKHNGLPCPNLPKIYNSAKGQPYQETGIQLN</sequence>
<accession>A0ABV0QW57</accession>